<organism evidence="10 11">
    <name type="scientific">Emergomyces africanus</name>
    <dbReference type="NCBI Taxonomy" id="1955775"/>
    <lineage>
        <taxon>Eukaryota</taxon>
        <taxon>Fungi</taxon>
        <taxon>Dikarya</taxon>
        <taxon>Ascomycota</taxon>
        <taxon>Pezizomycotina</taxon>
        <taxon>Eurotiomycetes</taxon>
        <taxon>Eurotiomycetidae</taxon>
        <taxon>Onygenales</taxon>
        <taxon>Ajellomycetaceae</taxon>
        <taxon>Emergomyces</taxon>
    </lineage>
</organism>
<dbReference type="Gene3D" id="3.30.200.20">
    <property type="entry name" value="Phosphorylase Kinase, domain 1"/>
    <property type="match status" value="1"/>
</dbReference>
<evidence type="ECO:0000256" key="2">
    <source>
        <dbReference type="ARBA" id="ARBA00022527"/>
    </source>
</evidence>
<reference evidence="10 11" key="1">
    <citation type="submission" date="2015-07" db="EMBL/GenBank/DDBJ databases">
        <title>Emmonsia species relationships and genome sequence.</title>
        <authorList>
            <person name="Cuomo C.A."/>
            <person name="Schwartz I.S."/>
            <person name="Kenyon C."/>
            <person name="de Hoog G.S."/>
            <person name="Govender N.P."/>
            <person name="Botha A."/>
            <person name="Moreno L."/>
            <person name="de Vries M."/>
            <person name="Munoz J.F."/>
            <person name="Stielow J.B."/>
        </authorList>
    </citation>
    <scope>NUCLEOTIDE SEQUENCE [LARGE SCALE GENOMIC DNA]</scope>
    <source>
        <strain evidence="10 11">CBS 136260</strain>
    </source>
</reference>
<dbReference type="EC" id="2.7.11.1" evidence="1"/>
<evidence type="ECO:0000313" key="10">
    <source>
        <dbReference type="EMBL" id="OAX78706.1"/>
    </source>
</evidence>
<dbReference type="STRING" id="1658172.A0A1B7NPW8"/>
<dbReference type="GO" id="GO:0005737">
    <property type="term" value="C:cytoplasm"/>
    <property type="evidence" value="ECO:0007669"/>
    <property type="project" value="TreeGrafter"/>
</dbReference>
<dbReference type="GO" id="GO:0005524">
    <property type="term" value="F:ATP binding"/>
    <property type="evidence" value="ECO:0007669"/>
    <property type="project" value="UniProtKB-KW"/>
</dbReference>
<dbReference type="GO" id="GO:0000245">
    <property type="term" value="P:spliceosomal complex assembly"/>
    <property type="evidence" value="ECO:0007669"/>
    <property type="project" value="TreeGrafter"/>
</dbReference>
<keyword evidence="6" id="KW-0067">ATP-binding</keyword>
<evidence type="ECO:0000256" key="6">
    <source>
        <dbReference type="ARBA" id="ARBA00022840"/>
    </source>
</evidence>
<sequence length="388" mass="44048">MVCPCFGNFITSAWELLAKYPWQELQVRLASAVFESILFSIVVPQLKGHVPLFMWGQTYTINRQPWSDKLNDERYIASRKLGYGQYSTAWLARDLSIELEMLRHIQQKSHLSTNPGRSHVISHLDHFHHRGANGNHVCFVLPVMGHHLGLQATKFEQQRIPVLVMKEVARHLLKGLNFHPENAALYTQPLNMRLELDNPGAAISRYLQQTSVRNSQPTRTRLGDIDTGSETTEIPMPLTEVNNHHSTTLRNGEHPCEDYRLLGLTYVTRSGHRNSVIQVQDASFGHADLFFIFPSGNLLRIPKAWPASLLSLLDGKDEIVRKPKGMPYDEVPIFVDLLEGMLAVELGNRNSAAMACYREYHLKWKSELDLRQDINKLGTVGRVSGGED</sequence>
<dbReference type="EMBL" id="LGUA01001356">
    <property type="protein sequence ID" value="OAX78706.1"/>
    <property type="molecule type" value="Genomic_DNA"/>
</dbReference>
<evidence type="ECO:0000256" key="5">
    <source>
        <dbReference type="ARBA" id="ARBA00022777"/>
    </source>
</evidence>
<dbReference type="AlphaFoldDB" id="A0A1B7NPW8"/>
<proteinExistence type="predicted"/>
<keyword evidence="2" id="KW-0723">Serine/threonine-protein kinase</keyword>
<gene>
    <name evidence="10" type="ORF">ACJ72_06984</name>
</gene>
<keyword evidence="5" id="KW-0418">Kinase</keyword>
<dbReference type="InterPro" id="IPR051334">
    <property type="entry name" value="SRPK"/>
</dbReference>
<accession>A0A1B7NPW8</accession>
<protein>
    <recommendedName>
        <fullName evidence="1">non-specific serine/threonine protein kinase</fullName>
        <ecNumber evidence="1">2.7.11.1</ecNumber>
    </recommendedName>
</protein>
<evidence type="ECO:0000256" key="4">
    <source>
        <dbReference type="ARBA" id="ARBA00022741"/>
    </source>
</evidence>
<evidence type="ECO:0000313" key="11">
    <source>
        <dbReference type="Proteomes" id="UP000091918"/>
    </source>
</evidence>
<dbReference type="GO" id="GO:0005634">
    <property type="term" value="C:nucleus"/>
    <property type="evidence" value="ECO:0007669"/>
    <property type="project" value="TreeGrafter"/>
</dbReference>
<keyword evidence="11" id="KW-1185">Reference proteome</keyword>
<dbReference type="Proteomes" id="UP000091918">
    <property type="component" value="Unassembled WGS sequence"/>
</dbReference>
<dbReference type="GO" id="GO:0050684">
    <property type="term" value="P:regulation of mRNA processing"/>
    <property type="evidence" value="ECO:0007669"/>
    <property type="project" value="TreeGrafter"/>
</dbReference>
<dbReference type="GO" id="GO:0004674">
    <property type="term" value="F:protein serine/threonine kinase activity"/>
    <property type="evidence" value="ECO:0007669"/>
    <property type="project" value="UniProtKB-KW"/>
</dbReference>
<evidence type="ECO:0000256" key="1">
    <source>
        <dbReference type="ARBA" id="ARBA00012513"/>
    </source>
</evidence>
<evidence type="ECO:0000256" key="9">
    <source>
        <dbReference type="SAM" id="MobiDB-lite"/>
    </source>
</evidence>
<dbReference type="PANTHER" id="PTHR47634:SF9">
    <property type="entry name" value="PROTEIN KINASE DOMAIN-CONTAINING PROTEIN-RELATED"/>
    <property type="match status" value="1"/>
</dbReference>
<dbReference type="PANTHER" id="PTHR47634">
    <property type="entry name" value="PROTEIN KINASE DOMAIN-CONTAINING PROTEIN-RELATED"/>
    <property type="match status" value="1"/>
</dbReference>
<dbReference type="SUPFAM" id="SSF56112">
    <property type="entry name" value="Protein kinase-like (PK-like)"/>
    <property type="match status" value="1"/>
</dbReference>
<keyword evidence="3" id="KW-0808">Transferase</keyword>
<comment type="catalytic activity">
    <reaction evidence="8">
        <text>L-seryl-[protein] + ATP = O-phospho-L-seryl-[protein] + ADP + H(+)</text>
        <dbReference type="Rhea" id="RHEA:17989"/>
        <dbReference type="Rhea" id="RHEA-COMP:9863"/>
        <dbReference type="Rhea" id="RHEA-COMP:11604"/>
        <dbReference type="ChEBI" id="CHEBI:15378"/>
        <dbReference type="ChEBI" id="CHEBI:29999"/>
        <dbReference type="ChEBI" id="CHEBI:30616"/>
        <dbReference type="ChEBI" id="CHEBI:83421"/>
        <dbReference type="ChEBI" id="CHEBI:456216"/>
        <dbReference type="EC" id="2.7.11.1"/>
    </reaction>
</comment>
<comment type="catalytic activity">
    <reaction evidence="7">
        <text>L-threonyl-[protein] + ATP = O-phospho-L-threonyl-[protein] + ADP + H(+)</text>
        <dbReference type="Rhea" id="RHEA:46608"/>
        <dbReference type="Rhea" id="RHEA-COMP:11060"/>
        <dbReference type="Rhea" id="RHEA-COMP:11605"/>
        <dbReference type="ChEBI" id="CHEBI:15378"/>
        <dbReference type="ChEBI" id="CHEBI:30013"/>
        <dbReference type="ChEBI" id="CHEBI:30616"/>
        <dbReference type="ChEBI" id="CHEBI:61977"/>
        <dbReference type="ChEBI" id="CHEBI:456216"/>
        <dbReference type="EC" id="2.7.11.1"/>
    </reaction>
</comment>
<evidence type="ECO:0000256" key="8">
    <source>
        <dbReference type="ARBA" id="ARBA00048679"/>
    </source>
</evidence>
<name>A0A1B7NPW8_9EURO</name>
<evidence type="ECO:0000256" key="3">
    <source>
        <dbReference type="ARBA" id="ARBA00022679"/>
    </source>
</evidence>
<dbReference type="OrthoDB" id="5979581at2759"/>
<feature type="region of interest" description="Disordered" evidence="9">
    <location>
        <begin position="213"/>
        <end position="233"/>
    </location>
</feature>
<comment type="caution">
    <text evidence="10">The sequence shown here is derived from an EMBL/GenBank/DDBJ whole genome shotgun (WGS) entry which is preliminary data.</text>
</comment>
<evidence type="ECO:0000256" key="7">
    <source>
        <dbReference type="ARBA" id="ARBA00047899"/>
    </source>
</evidence>
<dbReference type="InterPro" id="IPR011009">
    <property type="entry name" value="Kinase-like_dom_sf"/>
</dbReference>
<dbReference type="Gene3D" id="1.10.510.10">
    <property type="entry name" value="Transferase(Phosphotransferase) domain 1"/>
    <property type="match status" value="1"/>
</dbReference>
<keyword evidence="4" id="KW-0547">Nucleotide-binding</keyword>